<comment type="caution">
    <text evidence="2">The sequence shown here is derived from an EMBL/GenBank/DDBJ whole genome shotgun (WGS) entry which is preliminary data.</text>
</comment>
<evidence type="ECO:0000313" key="2">
    <source>
        <dbReference type="EMBL" id="GFS05303.1"/>
    </source>
</evidence>
<dbReference type="AlphaFoldDB" id="A0AAV4I6Y1"/>
<keyword evidence="3" id="KW-1185">Reference proteome</keyword>
<dbReference type="EMBL" id="BMAT01013073">
    <property type="protein sequence ID" value="GFS05303.1"/>
    <property type="molecule type" value="Genomic_DNA"/>
</dbReference>
<dbReference type="PANTHER" id="PTHR33480:SF1">
    <property type="entry name" value="TYR RECOMBINASE DOMAIN-CONTAINING PROTEIN"/>
    <property type="match status" value="1"/>
</dbReference>
<gene>
    <name evidence="2" type="ORF">ElyMa_006517000</name>
</gene>
<dbReference type="Proteomes" id="UP000762676">
    <property type="component" value="Unassembled WGS sequence"/>
</dbReference>
<evidence type="ECO:0000313" key="3">
    <source>
        <dbReference type="Proteomes" id="UP000762676"/>
    </source>
</evidence>
<sequence>MLLSDWTDAEENAWIDPQLVQNVSDPLEKSLLNQFKLVYQSGKGSRRLVPVLIPNDTVEPLRILVQKREQCGIPQSNIFLFPSTGSSKDHVSGWNIMKDVTNLVDGLERPELLIADKFRHRASKFFALTEVPEEKRHAFYKHMGHSQQINRDVYQCPLAVKEVTQVGKFLDTLDQETPETPETHAPDQETPETPETHTVETESTEDSNEGTELPTTDVPQEKTCSTISSKDNLEMATSKQNITTNTTKSTKTRRYVQWKEHEYELVKGHFRSYIEDSSASNSIVITGTYTLTTFSCPAFTSCGLMPRKQERQK</sequence>
<name>A0AAV4I6Y1_9GAST</name>
<feature type="region of interest" description="Disordered" evidence="1">
    <location>
        <begin position="174"/>
        <end position="222"/>
    </location>
</feature>
<accession>A0AAV4I6Y1</accession>
<protein>
    <submittedName>
        <fullName evidence="2">Histone-lysine N-methyltransferase SETD8-A</fullName>
    </submittedName>
</protein>
<reference evidence="2 3" key="1">
    <citation type="journal article" date="2021" name="Elife">
        <title>Chloroplast acquisition without the gene transfer in kleptoplastic sea slugs, Plakobranchus ocellatus.</title>
        <authorList>
            <person name="Maeda T."/>
            <person name="Takahashi S."/>
            <person name="Yoshida T."/>
            <person name="Shimamura S."/>
            <person name="Takaki Y."/>
            <person name="Nagai Y."/>
            <person name="Toyoda A."/>
            <person name="Suzuki Y."/>
            <person name="Arimoto A."/>
            <person name="Ishii H."/>
            <person name="Satoh N."/>
            <person name="Nishiyama T."/>
            <person name="Hasebe M."/>
            <person name="Maruyama T."/>
            <person name="Minagawa J."/>
            <person name="Obokata J."/>
            <person name="Shigenobu S."/>
        </authorList>
    </citation>
    <scope>NUCLEOTIDE SEQUENCE [LARGE SCALE GENOMIC DNA]</scope>
</reference>
<dbReference type="PANTHER" id="PTHR33480">
    <property type="entry name" value="SET DOMAIN-CONTAINING PROTEIN-RELATED"/>
    <property type="match status" value="1"/>
</dbReference>
<proteinExistence type="predicted"/>
<feature type="compositionally biased region" description="Polar residues" evidence="1">
    <location>
        <begin position="213"/>
        <end position="222"/>
    </location>
</feature>
<organism evidence="2 3">
    <name type="scientific">Elysia marginata</name>
    <dbReference type="NCBI Taxonomy" id="1093978"/>
    <lineage>
        <taxon>Eukaryota</taxon>
        <taxon>Metazoa</taxon>
        <taxon>Spiralia</taxon>
        <taxon>Lophotrochozoa</taxon>
        <taxon>Mollusca</taxon>
        <taxon>Gastropoda</taxon>
        <taxon>Heterobranchia</taxon>
        <taxon>Euthyneura</taxon>
        <taxon>Panpulmonata</taxon>
        <taxon>Sacoglossa</taxon>
        <taxon>Placobranchoidea</taxon>
        <taxon>Plakobranchidae</taxon>
        <taxon>Elysia</taxon>
    </lineage>
</organism>
<evidence type="ECO:0000256" key="1">
    <source>
        <dbReference type="SAM" id="MobiDB-lite"/>
    </source>
</evidence>